<dbReference type="GO" id="GO:0005506">
    <property type="term" value="F:iron ion binding"/>
    <property type="evidence" value="ECO:0007669"/>
    <property type="project" value="InterPro"/>
</dbReference>
<sequence>HESQLNVMFVGGPNQRTDYHIEEGEELFFQMDGDMCLKIIENGKHKDIHIREGEMFLLPARIPHSPQRYTGTVGLVIERQRLKTEVDGLRYYVGDSTDVLYEKWFYCENLGTQLKPVIEAFFNSQQHKTGKPNPEELLKEDPFPFNTTKVMAPFSFKSWLDSHRQELLQKKSLSIFGSNVETEAVVYGPGVSDGVNTEVDIWIWQLEGKSIVTVNGKTQTLIANDSLLIPEQSL</sequence>
<dbReference type="EC" id="1.13.11.6" evidence="10"/>
<keyword evidence="4" id="KW-0662">Pyridine nucleotide biosynthesis</keyword>
<dbReference type="GO" id="GO:0046874">
    <property type="term" value="P:quinolinate metabolic process"/>
    <property type="evidence" value="ECO:0007669"/>
    <property type="project" value="TreeGrafter"/>
</dbReference>
<keyword evidence="7" id="KW-0560">Oxidoreductase</keyword>
<dbReference type="AlphaFoldDB" id="A0AAV7RY20"/>
<protein>
    <recommendedName>
        <fullName evidence="10">3-hydroxyanthranilate 3,4-dioxygenase</fullName>
        <ecNumber evidence="10">1.13.11.6</ecNumber>
    </recommendedName>
</protein>
<dbReference type="GO" id="GO:0005737">
    <property type="term" value="C:cytoplasm"/>
    <property type="evidence" value="ECO:0007669"/>
    <property type="project" value="TreeGrafter"/>
</dbReference>
<dbReference type="InterPro" id="IPR010329">
    <property type="entry name" value="3hydroanth_dOase"/>
</dbReference>
<gene>
    <name evidence="11" type="ORF">NDU88_009939</name>
</gene>
<proteinExistence type="predicted"/>
<dbReference type="CDD" id="cd06123">
    <property type="entry name" value="cupin_HAO"/>
    <property type="match status" value="1"/>
</dbReference>
<dbReference type="SUPFAM" id="SSF51182">
    <property type="entry name" value="RmlC-like cupins"/>
    <property type="match status" value="2"/>
</dbReference>
<dbReference type="FunFam" id="2.60.120.10:FF:000077">
    <property type="entry name" value="3-hydroxyanthranilate 3,4-dioxygenase"/>
    <property type="match status" value="1"/>
</dbReference>
<evidence type="ECO:0000256" key="2">
    <source>
        <dbReference type="ARBA" id="ARBA00002752"/>
    </source>
</evidence>
<evidence type="ECO:0000256" key="7">
    <source>
        <dbReference type="ARBA" id="ARBA00023002"/>
    </source>
</evidence>
<dbReference type="Proteomes" id="UP001066276">
    <property type="component" value="Chromosome 5"/>
</dbReference>
<comment type="caution">
    <text evidence="11">The sequence shown here is derived from an EMBL/GenBank/DDBJ whole genome shotgun (WGS) entry which is preliminary data.</text>
</comment>
<evidence type="ECO:0000256" key="5">
    <source>
        <dbReference type="ARBA" id="ARBA00022723"/>
    </source>
</evidence>
<keyword evidence="3" id="KW-0963">Cytoplasm</keyword>
<dbReference type="Pfam" id="PF06052">
    <property type="entry name" value="3-HAO"/>
    <property type="match status" value="1"/>
</dbReference>
<dbReference type="InterPro" id="IPR011051">
    <property type="entry name" value="RmlC_Cupin_sf"/>
</dbReference>
<evidence type="ECO:0000313" key="11">
    <source>
        <dbReference type="EMBL" id="KAJ1157224.1"/>
    </source>
</evidence>
<keyword evidence="8" id="KW-0408">Iron</keyword>
<evidence type="ECO:0000256" key="6">
    <source>
        <dbReference type="ARBA" id="ARBA00022964"/>
    </source>
</evidence>
<comment type="catalytic activity">
    <reaction evidence="9">
        <text>3-hydroxyanthranilate + O2 = (2Z,4Z)-2-amino-3-carboxymuconate 6-semialdehyde</text>
        <dbReference type="Rhea" id="RHEA:17953"/>
        <dbReference type="ChEBI" id="CHEBI:15379"/>
        <dbReference type="ChEBI" id="CHEBI:36559"/>
        <dbReference type="ChEBI" id="CHEBI:77612"/>
        <dbReference type="EC" id="1.13.11.6"/>
    </reaction>
</comment>
<dbReference type="PANTHER" id="PTHR15497:SF1">
    <property type="entry name" value="3-HYDROXYANTHRANILATE 3,4-DIOXYGENASE"/>
    <property type="match status" value="1"/>
</dbReference>
<dbReference type="GO" id="GO:0034354">
    <property type="term" value="P:'de novo' NAD+ biosynthetic process from L-tryptophan"/>
    <property type="evidence" value="ECO:0007669"/>
    <property type="project" value="TreeGrafter"/>
</dbReference>
<evidence type="ECO:0000256" key="10">
    <source>
        <dbReference type="ARBA" id="ARBA00067051"/>
    </source>
</evidence>
<comment type="cofactor">
    <cofactor evidence="1">
        <name>Fe(2+)</name>
        <dbReference type="ChEBI" id="CHEBI:29033"/>
    </cofactor>
</comment>
<dbReference type="EMBL" id="JANPWB010000009">
    <property type="protein sequence ID" value="KAJ1157224.1"/>
    <property type="molecule type" value="Genomic_DNA"/>
</dbReference>
<feature type="non-terminal residue" evidence="11">
    <location>
        <position position="1"/>
    </location>
</feature>
<feature type="non-terminal residue" evidence="11">
    <location>
        <position position="234"/>
    </location>
</feature>
<comment type="function">
    <text evidence="2">Catalyzes the oxidative ring opening of 3-hydroxyanthranilate to 2-amino-3-carboxymuconate semialdehyde, which spontaneously cyclizes to quinolinate.</text>
</comment>
<dbReference type="NCBIfam" id="TIGR03037">
    <property type="entry name" value="anthran_nbaC"/>
    <property type="match status" value="1"/>
</dbReference>
<evidence type="ECO:0000313" key="12">
    <source>
        <dbReference type="Proteomes" id="UP001066276"/>
    </source>
</evidence>
<organism evidence="11 12">
    <name type="scientific">Pleurodeles waltl</name>
    <name type="common">Iberian ribbed newt</name>
    <dbReference type="NCBI Taxonomy" id="8319"/>
    <lineage>
        <taxon>Eukaryota</taxon>
        <taxon>Metazoa</taxon>
        <taxon>Chordata</taxon>
        <taxon>Craniata</taxon>
        <taxon>Vertebrata</taxon>
        <taxon>Euteleostomi</taxon>
        <taxon>Amphibia</taxon>
        <taxon>Batrachia</taxon>
        <taxon>Caudata</taxon>
        <taxon>Salamandroidea</taxon>
        <taxon>Salamandridae</taxon>
        <taxon>Pleurodelinae</taxon>
        <taxon>Pleurodeles</taxon>
    </lineage>
</organism>
<dbReference type="Gene3D" id="2.60.120.10">
    <property type="entry name" value="Jelly Rolls"/>
    <property type="match status" value="1"/>
</dbReference>
<evidence type="ECO:0000256" key="1">
    <source>
        <dbReference type="ARBA" id="ARBA00001954"/>
    </source>
</evidence>
<keyword evidence="12" id="KW-1185">Reference proteome</keyword>
<accession>A0AAV7RY20</accession>
<evidence type="ECO:0000256" key="4">
    <source>
        <dbReference type="ARBA" id="ARBA00022642"/>
    </source>
</evidence>
<reference evidence="11" key="1">
    <citation type="journal article" date="2022" name="bioRxiv">
        <title>Sequencing and chromosome-scale assembly of the giantPleurodeles waltlgenome.</title>
        <authorList>
            <person name="Brown T."/>
            <person name="Elewa A."/>
            <person name="Iarovenko S."/>
            <person name="Subramanian E."/>
            <person name="Araus A.J."/>
            <person name="Petzold A."/>
            <person name="Susuki M."/>
            <person name="Suzuki K.-i.T."/>
            <person name="Hayashi T."/>
            <person name="Toyoda A."/>
            <person name="Oliveira C."/>
            <person name="Osipova E."/>
            <person name="Leigh N.D."/>
            <person name="Simon A."/>
            <person name="Yun M.H."/>
        </authorList>
    </citation>
    <scope>NUCLEOTIDE SEQUENCE</scope>
    <source>
        <strain evidence="11">20211129_DDA</strain>
        <tissue evidence="11">Liver</tissue>
    </source>
</reference>
<evidence type="ECO:0000256" key="8">
    <source>
        <dbReference type="ARBA" id="ARBA00023004"/>
    </source>
</evidence>
<keyword evidence="6" id="KW-0223">Dioxygenase</keyword>
<dbReference type="GO" id="GO:0000334">
    <property type="term" value="F:3-hydroxyanthranilate 3,4-dioxygenase activity"/>
    <property type="evidence" value="ECO:0007669"/>
    <property type="project" value="UniProtKB-EC"/>
</dbReference>
<name>A0AAV7RY20_PLEWA</name>
<dbReference type="PANTHER" id="PTHR15497">
    <property type="entry name" value="3-HYDROXYANTHRANILATE 3,4-DIOXYGENASE"/>
    <property type="match status" value="1"/>
</dbReference>
<evidence type="ECO:0000256" key="9">
    <source>
        <dbReference type="ARBA" id="ARBA00052793"/>
    </source>
</evidence>
<keyword evidence="5" id="KW-0479">Metal-binding</keyword>
<evidence type="ECO:0000256" key="3">
    <source>
        <dbReference type="ARBA" id="ARBA00022490"/>
    </source>
</evidence>
<dbReference type="InterPro" id="IPR014710">
    <property type="entry name" value="RmlC-like_jellyroll"/>
</dbReference>